<evidence type="ECO:0000259" key="1">
    <source>
        <dbReference type="Pfam" id="PF01609"/>
    </source>
</evidence>
<feature type="domain" description="Transposase IS4-like" evidence="1">
    <location>
        <begin position="155"/>
        <end position="339"/>
    </location>
</feature>
<evidence type="ECO:0000313" key="3">
    <source>
        <dbReference type="Proteomes" id="UP001416858"/>
    </source>
</evidence>
<dbReference type="PANTHER" id="PTHR33258">
    <property type="entry name" value="TRANSPOSASE INSL FOR INSERTION SEQUENCE ELEMENT IS186A-RELATED"/>
    <property type="match status" value="1"/>
</dbReference>
<evidence type="ECO:0000313" key="2">
    <source>
        <dbReference type="EMBL" id="GAA5510190.1"/>
    </source>
</evidence>
<dbReference type="Proteomes" id="UP001416858">
    <property type="component" value="Unassembled WGS sequence"/>
</dbReference>
<reference evidence="2 3" key="1">
    <citation type="submission" date="2024-02" db="EMBL/GenBank/DDBJ databases">
        <title>Rhodopirellula caenicola NBRC 110016.</title>
        <authorList>
            <person name="Ichikawa N."/>
            <person name="Katano-Makiyama Y."/>
            <person name="Hidaka K."/>
        </authorList>
    </citation>
    <scope>NUCLEOTIDE SEQUENCE [LARGE SCALE GENOMIC DNA]</scope>
    <source>
        <strain evidence="2 3">NBRC 110016</strain>
    </source>
</reference>
<comment type="caution">
    <text evidence="2">The sequence shown here is derived from an EMBL/GenBank/DDBJ whole genome shotgun (WGS) entry which is preliminary data.</text>
</comment>
<name>A0ABP9W065_9BACT</name>
<protein>
    <submittedName>
        <fullName evidence="2">IS4 family transposase ISRba2</fullName>
    </submittedName>
</protein>
<dbReference type="SUPFAM" id="SSF53098">
    <property type="entry name" value="Ribonuclease H-like"/>
    <property type="match status" value="1"/>
</dbReference>
<accession>A0ABP9W065</accession>
<proteinExistence type="predicted"/>
<dbReference type="Pfam" id="PF01609">
    <property type="entry name" value="DDE_Tnp_1"/>
    <property type="match status" value="1"/>
</dbReference>
<dbReference type="InterPro" id="IPR012337">
    <property type="entry name" value="RNaseH-like_sf"/>
</dbReference>
<dbReference type="Gene3D" id="3.90.350.10">
    <property type="entry name" value="Transposase Inhibitor Protein From Tn5, Chain A, domain 1"/>
    <property type="match status" value="1"/>
</dbReference>
<dbReference type="PANTHER" id="PTHR33258:SF1">
    <property type="entry name" value="TRANSPOSASE INSL FOR INSERTION SEQUENCE ELEMENT IS186A-RELATED"/>
    <property type="match status" value="1"/>
</dbReference>
<organism evidence="2 3">
    <name type="scientific">Novipirellula caenicola</name>
    <dbReference type="NCBI Taxonomy" id="1536901"/>
    <lineage>
        <taxon>Bacteria</taxon>
        <taxon>Pseudomonadati</taxon>
        <taxon>Planctomycetota</taxon>
        <taxon>Planctomycetia</taxon>
        <taxon>Pirellulales</taxon>
        <taxon>Pirellulaceae</taxon>
        <taxon>Novipirellula</taxon>
    </lineage>
</organism>
<sequence length="416" mass="47436">MKAATRSNPGPHCPVDIDKTTSASQNLWRFLKNDRVSLEKLMEPLRKLGRDGCRNSQSKFVLVAHDWCKLDYKSHANRKSDLLQLTHKTDIGYDLTTALLVEADSGITLAPMQIHLKTSEALHSTAKEPPLWEGHHLDQLETTMAEASNGWDLLRTPVHVIDREADSLGRRRRWHSLGHLFLVRCDDRRVRCEGRSVLLSELDEELDQTFQYVDAGKALHEGKKVQRQVGERTVTLYRPHSAVIDGEKKSIAGKPIELRAVFVRLVDDDGWIVAQWTLLTNVPGDEADASEVGKWYYFRWRIESFFKLLKSHGLELEYWQQETGLAIAKRLLLAAMACVLVKQLEASESEAAIKFRRHLIRLSGRRMKRGVEFTGPALLAGYYVHLNMLDYLMATELSLEEMKDMENAALSEIIDV</sequence>
<dbReference type="EMBL" id="BAABRO010000020">
    <property type="protein sequence ID" value="GAA5510190.1"/>
    <property type="molecule type" value="Genomic_DNA"/>
</dbReference>
<gene>
    <name evidence="2" type="ORF">Rcae01_05696</name>
</gene>
<dbReference type="InterPro" id="IPR002559">
    <property type="entry name" value="Transposase_11"/>
</dbReference>
<keyword evidence="3" id="KW-1185">Reference proteome</keyword>